<dbReference type="AlphaFoldDB" id="A0A540N5C2"/>
<evidence type="ECO:0000313" key="2">
    <source>
        <dbReference type="Proteomes" id="UP000315295"/>
    </source>
</evidence>
<reference evidence="1 2" key="1">
    <citation type="journal article" date="2019" name="G3 (Bethesda)">
        <title>Sequencing of a Wild Apple (Malus baccata) Genome Unravels the Differences Between Cultivated and Wild Apple Species Regarding Disease Resistance and Cold Tolerance.</title>
        <authorList>
            <person name="Chen X."/>
        </authorList>
    </citation>
    <scope>NUCLEOTIDE SEQUENCE [LARGE SCALE GENOMIC DNA]</scope>
    <source>
        <strain evidence="2">cv. Shandingzi</strain>
        <tissue evidence="1">Leaves</tissue>
    </source>
</reference>
<protein>
    <submittedName>
        <fullName evidence="1">Uncharacterized protein</fullName>
    </submittedName>
</protein>
<evidence type="ECO:0000313" key="1">
    <source>
        <dbReference type="EMBL" id="TQE06234.1"/>
    </source>
</evidence>
<gene>
    <name evidence="1" type="ORF">C1H46_008174</name>
</gene>
<accession>A0A540N5C2</accession>
<dbReference type="EMBL" id="VIEB01000108">
    <property type="protein sequence ID" value="TQE06234.1"/>
    <property type="molecule type" value="Genomic_DNA"/>
</dbReference>
<dbReference type="Proteomes" id="UP000315295">
    <property type="component" value="Unassembled WGS sequence"/>
</dbReference>
<proteinExistence type="predicted"/>
<keyword evidence="2" id="KW-1185">Reference proteome</keyword>
<sequence length="67" mass="7409">MIPEFHRNPTTAPSLARTTSLMLAVSCLRTSKKGASSLGKQSLKPSEAMGWEKRKIEIAETPEYCKN</sequence>
<organism evidence="1 2">
    <name type="scientific">Malus baccata</name>
    <name type="common">Siberian crab apple</name>
    <name type="synonym">Pyrus baccata</name>
    <dbReference type="NCBI Taxonomy" id="106549"/>
    <lineage>
        <taxon>Eukaryota</taxon>
        <taxon>Viridiplantae</taxon>
        <taxon>Streptophyta</taxon>
        <taxon>Embryophyta</taxon>
        <taxon>Tracheophyta</taxon>
        <taxon>Spermatophyta</taxon>
        <taxon>Magnoliopsida</taxon>
        <taxon>eudicotyledons</taxon>
        <taxon>Gunneridae</taxon>
        <taxon>Pentapetalae</taxon>
        <taxon>rosids</taxon>
        <taxon>fabids</taxon>
        <taxon>Rosales</taxon>
        <taxon>Rosaceae</taxon>
        <taxon>Amygdaloideae</taxon>
        <taxon>Maleae</taxon>
        <taxon>Malus</taxon>
    </lineage>
</organism>
<comment type="caution">
    <text evidence="1">The sequence shown here is derived from an EMBL/GenBank/DDBJ whole genome shotgun (WGS) entry which is preliminary data.</text>
</comment>
<name>A0A540N5C2_MALBA</name>